<evidence type="ECO:0000256" key="6">
    <source>
        <dbReference type="ARBA" id="ARBA00023170"/>
    </source>
</evidence>
<evidence type="ECO:0000256" key="8">
    <source>
        <dbReference type="SAM" id="Phobius"/>
    </source>
</evidence>
<protein>
    <submittedName>
        <fullName evidence="10">Ionotropic receptor</fullName>
    </submittedName>
</protein>
<feature type="transmembrane region" description="Helical" evidence="8">
    <location>
        <begin position="380"/>
        <end position="399"/>
    </location>
</feature>
<evidence type="ECO:0000313" key="11">
    <source>
        <dbReference type="Proteomes" id="UP000037510"/>
    </source>
</evidence>
<dbReference type="STRING" id="104452.A0A0L7LB27"/>
<dbReference type="GO" id="GO:0005886">
    <property type="term" value="C:plasma membrane"/>
    <property type="evidence" value="ECO:0007669"/>
    <property type="project" value="UniProtKB-SubCell"/>
</dbReference>
<accession>A0A0L7LB27</accession>
<evidence type="ECO:0000259" key="9">
    <source>
        <dbReference type="Pfam" id="PF24061"/>
    </source>
</evidence>
<dbReference type="PANTHER" id="PTHR42643:SF30">
    <property type="entry name" value="IONOTROPIC RECEPTOR 40A-RELATED"/>
    <property type="match status" value="1"/>
</dbReference>
<feature type="transmembrane region" description="Helical" evidence="8">
    <location>
        <begin position="316"/>
        <end position="338"/>
    </location>
</feature>
<dbReference type="InterPro" id="IPR056198">
    <property type="entry name" value="LBD_receptor"/>
</dbReference>
<evidence type="ECO:0000256" key="4">
    <source>
        <dbReference type="ARBA" id="ARBA00022989"/>
    </source>
</evidence>
<keyword evidence="5 8" id="KW-0472">Membrane</keyword>
<dbReference type="PANTHER" id="PTHR42643">
    <property type="entry name" value="IONOTROPIC RECEPTOR 20A-RELATED"/>
    <property type="match status" value="1"/>
</dbReference>
<keyword evidence="6 10" id="KW-0675">Receptor</keyword>
<sequence>MSANEHCLILVPEPTNVVKELSLSATQIALLNFEWHYETLVLFNSTLWCGVEMFLKSYKKNTIVGKGTFFPKFAENTKQYVLFVLNVADMVQVLKWMQKHEFDNTGKCIIVCQSQDIDECDEKKAVKVLWEHKITNVVYLKSVEGEVVGYTYFPLNDTDCKTDVPVKLTNLDSCFNETHRKICCDIFSIKLKNFNNCPLIASSFIQQPYMNIKNGVPSGANGDLLGILAEGLNASLRVITPRIGDGWGRLEKDGTWSGSLADVYYDYANLSITSAALTLARFSHFHMSIDYNSASVVWVTNPPKKMPSSLNLTHSFQLRALIALSICFLIVVICSLMLRSRLWYFYSRVIEGTRPRISVVFYSWMICMGLPSTRLPTKPAYMYMVLLWMWLCIFIRTFYQVSLITVLQANYYFREFETIDDVLDAGYPLGGGAALKDYFIDYPIVYNKWIHLNTVDIIPMMRSVSKGYEFVLAMNMETAQAIISEEKINVHILPQKVVTSPTVIFFKKFSPLAASVNRILVNLVESGFSYKLHEFYTAKVNETENTLEPINIDHYTGCYVVLILGWLISFIFFVGEILFNKKK</sequence>
<feature type="domain" description="Putative ionotropic receptor ligand binding" evidence="9">
    <location>
        <begin position="72"/>
        <end position="171"/>
    </location>
</feature>
<gene>
    <name evidence="10" type="ORF">OBRU01_07677</name>
</gene>
<evidence type="ECO:0000256" key="7">
    <source>
        <dbReference type="ARBA" id="ARBA00023180"/>
    </source>
</evidence>
<proteinExistence type="predicted"/>
<comment type="caution">
    <text evidence="10">The sequence shown here is derived from an EMBL/GenBank/DDBJ whole genome shotgun (WGS) entry which is preliminary data.</text>
</comment>
<reference evidence="10 11" key="1">
    <citation type="journal article" date="2015" name="Genome Biol. Evol.">
        <title>The genome of winter moth (Operophtera brumata) provides a genomic perspective on sexual dimorphism and phenology.</title>
        <authorList>
            <person name="Derks M.F."/>
            <person name="Smit S."/>
            <person name="Salis L."/>
            <person name="Schijlen E."/>
            <person name="Bossers A."/>
            <person name="Mateman C."/>
            <person name="Pijl A.S."/>
            <person name="de Ridder D."/>
            <person name="Groenen M.A."/>
            <person name="Visser M.E."/>
            <person name="Megens H.J."/>
        </authorList>
    </citation>
    <scope>NUCLEOTIDE SEQUENCE [LARGE SCALE GENOMIC DNA]</scope>
    <source>
        <strain evidence="10">WM2013NL</strain>
        <tissue evidence="10">Head and thorax</tissue>
    </source>
</reference>
<evidence type="ECO:0000313" key="10">
    <source>
        <dbReference type="EMBL" id="KOB72673.1"/>
    </source>
</evidence>
<evidence type="ECO:0000256" key="1">
    <source>
        <dbReference type="ARBA" id="ARBA00004651"/>
    </source>
</evidence>
<name>A0A0L7LB27_OPEBR</name>
<keyword evidence="3 8" id="KW-0812">Transmembrane</keyword>
<dbReference type="SUPFAM" id="SSF53850">
    <property type="entry name" value="Periplasmic binding protein-like II"/>
    <property type="match status" value="1"/>
</dbReference>
<dbReference type="Proteomes" id="UP000037510">
    <property type="component" value="Unassembled WGS sequence"/>
</dbReference>
<evidence type="ECO:0000256" key="2">
    <source>
        <dbReference type="ARBA" id="ARBA00022475"/>
    </source>
</evidence>
<evidence type="ECO:0000256" key="3">
    <source>
        <dbReference type="ARBA" id="ARBA00022692"/>
    </source>
</evidence>
<keyword evidence="11" id="KW-1185">Reference proteome</keyword>
<evidence type="ECO:0000256" key="5">
    <source>
        <dbReference type="ARBA" id="ARBA00023136"/>
    </source>
</evidence>
<comment type="subcellular location">
    <subcellularLocation>
        <location evidence="1">Cell membrane</location>
        <topology evidence="1">Multi-pass membrane protein</topology>
    </subcellularLocation>
</comment>
<dbReference type="AlphaFoldDB" id="A0A0L7LB27"/>
<dbReference type="Gene3D" id="3.40.190.10">
    <property type="entry name" value="Periplasmic binding protein-like II"/>
    <property type="match status" value="1"/>
</dbReference>
<dbReference type="InterPro" id="IPR052192">
    <property type="entry name" value="Insect_Ionotropic_Sensory_Rcpt"/>
</dbReference>
<dbReference type="EMBL" id="JTDY01001870">
    <property type="protein sequence ID" value="KOB72673.1"/>
    <property type="molecule type" value="Genomic_DNA"/>
</dbReference>
<keyword evidence="4 8" id="KW-1133">Transmembrane helix</keyword>
<feature type="transmembrane region" description="Helical" evidence="8">
    <location>
        <begin position="559"/>
        <end position="579"/>
    </location>
</feature>
<keyword evidence="7" id="KW-0325">Glycoprotein</keyword>
<keyword evidence="2" id="KW-1003">Cell membrane</keyword>
<dbReference type="Pfam" id="PF24061">
    <property type="entry name" value="LBD_receptor"/>
    <property type="match status" value="1"/>
</dbReference>
<organism evidence="10 11">
    <name type="scientific">Operophtera brumata</name>
    <name type="common">Winter moth</name>
    <name type="synonym">Phalaena brumata</name>
    <dbReference type="NCBI Taxonomy" id="104452"/>
    <lineage>
        <taxon>Eukaryota</taxon>
        <taxon>Metazoa</taxon>
        <taxon>Ecdysozoa</taxon>
        <taxon>Arthropoda</taxon>
        <taxon>Hexapoda</taxon>
        <taxon>Insecta</taxon>
        <taxon>Pterygota</taxon>
        <taxon>Neoptera</taxon>
        <taxon>Endopterygota</taxon>
        <taxon>Lepidoptera</taxon>
        <taxon>Glossata</taxon>
        <taxon>Ditrysia</taxon>
        <taxon>Geometroidea</taxon>
        <taxon>Geometridae</taxon>
        <taxon>Larentiinae</taxon>
        <taxon>Operophtera</taxon>
    </lineage>
</organism>